<feature type="non-terminal residue" evidence="2">
    <location>
        <position position="43"/>
    </location>
</feature>
<evidence type="ECO:0000256" key="1">
    <source>
        <dbReference type="SAM" id="MobiDB-lite"/>
    </source>
</evidence>
<dbReference type="AlphaFoldDB" id="A0A0F8ZJ48"/>
<comment type="caution">
    <text evidence="2">The sequence shown here is derived from an EMBL/GenBank/DDBJ whole genome shotgun (WGS) entry which is preliminary data.</text>
</comment>
<dbReference type="EMBL" id="LAZR01060084">
    <property type="protein sequence ID" value="KKK66424.1"/>
    <property type="molecule type" value="Genomic_DNA"/>
</dbReference>
<evidence type="ECO:0000313" key="2">
    <source>
        <dbReference type="EMBL" id="KKK66424.1"/>
    </source>
</evidence>
<name>A0A0F8ZJ48_9ZZZZ</name>
<feature type="compositionally biased region" description="Basic and acidic residues" evidence="1">
    <location>
        <begin position="24"/>
        <end position="43"/>
    </location>
</feature>
<proteinExistence type="predicted"/>
<protein>
    <submittedName>
        <fullName evidence="2">Uncharacterized protein</fullName>
    </submittedName>
</protein>
<sequence>MIEYLEEALDFYLGEIYGVTLSKEQSRKEPRETNSKPELKMWR</sequence>
<feature type="region of interest" description="Disordered" evidence="1">
    <location>
        <begin position="23"/>
        <end position="43"/>
    </location>
</feature>
<gene>
    <name evidence="2" type="ORF">LCGC14_2964180</name>
</gene>
<reference evidence="2" key="1">
    <citation type="journal article" date="2015" name="Nature">
        <title>Complex archaea that bridge the gap between prokaryotes and eukaryotes.</title>
        <authorList>
            <person name="Spang A."/>
            <person name="Saw J.H."/>
            <person name="Jorgensen S.L."/>
            <person name="Zaremba-Niedzwiedzka K."/>
            <person name="Martijn J."/>
            <person name="Lind A.E."/>
            <person name="van Eijk R."/>
            <person name="Schleper C."/>
            <person name="Guy L."/>
            <person name="Ettema T.J."/>
        </authorList>
    </citation>
    <scope>NUCLEOTIDE SEQUENCE</scope>
</reference>
<organism evidence="2">
    <name type="scientific">marine sediment metagenome</name>
    <dbReference type="NCBI Taxonomy" id="412755"/>
    <lineage>
        <taxon>unclassified sequences</taxon>
        <taxon>metagenomes</taxon>
        <taxon>ecological metagenomes</taxon>
    </lineage>
</organism>
<accession>A0A0F8ZJ48</accession>